<reference evidence="1 2" key="1">
    <citation type="journal article" date="2018" name="Nat. Ecol. Evol.">
        <title>Pezizomycetes genomes reveal the molecular basis of ectomycorrhizal truffle lifestyle.</title>
        <authorList>
            <person name="Murat C."/>
            <person name="Payen T."/>
            <person name="Noel B."/>
            <person name="Kuo A."/>
            <person name="Morin E."/>
            <person name="Chen J."/>
            <person name="Kohler A."/>
            <person name="Krizsan K."/>
            <person name="Balestrini R."/>
            <person name="Da Silva C."/>
            <person name="Montanini B."/>
            <person name="Hainaut M."/>
            <person name="Levati E."/>
            <person name="Barry K.W."/>
            <person name="Belfiori B."/>
            <person name="Cichocki N."/>
            <person name="Clum A."/>
            <person name="Dockter R.B."/>
            <person name="Fauchery L."/>
            <person name="Guy J."/>
            <person name="Iotti M."/>
            <person name="Le Tacon F."/>
            <person name="Lindquist E.A."/>
            <person name="Lipzen A."/>
            <person name="Malagnac F."/>
            <person name="Mello A."/>
            <person name="Molinier V."/>
            <person name="Miyauchi S."/>
            <person name="Poulain J."/>
            <person name="Riccioni C."/>
            <person name="Rubini A."/>
            <person name="Sitrit Y."/>
            <person name="Splivallo R."/>
            <person name="Traeger S."/>
            <person name="Wang M."/>
            <person name="Zifcakova L."/>
            <person name="Wipf D."/>
            <person name="Zambonelli A."/>
            <person name="Paolocci F."/>
            <person name="Nowrousian M."/>
            <person name="Ottonello S."/>
            <person name="Baldrian P."/>
            <person name="Spatafora J.W."/>
            <person name="Henrissat B."/>
            <person name="Nagy L.G."/>
            <person name="Aury J.M."/>
            <person name="Wincker P."/>
            <person name="Grigoriev I.V."/>
            <person name="Bonfante P."/>
            <person name="Martin F.M."/>
        </authorList>
    </citation>
    <scope>NUCLEOTIDE SEQUENCE [LARGE SCALE GENOMIC DNA]</scope>
    <source>
        <strain evidence="1 2">ATCC MYA-4762</strain>
    </source>
</reference>
<dbReference type="EMBL" id="ML121547">
    <property type="protein sequence ID" value="RPB23350.1"/>
    <property type="molecule type" value="Genomic_DNA"/>
</dbReference>
<organism evidence="1 2">
    <name type="scientific">Terfezia boudieri ATCC MYA-4762</name>
    <dbReference type="NCBI Taxonomy" id="1051890"/>
    <lineage>
        <taxon>Eukaryota</taxon>
        <taxon>Fungi</taxon>
        <taxon>Dikarya</taxon>
        <taxon>Ascomycota</taxon>
        <taxon>Pezizomycotina</taxon>
        <taxon>Pezizomycetes</taxon>
        <taxon>Pezizales</taxon>
        <taxon>Pezizaceae</taxon>
        <taxon>Terfezia</taxon>
    </lineage>
</organism>
<gene>
    <name evidence="1" type="ORF">L211DRAFT_868775</name>
</gene>
<dbReference type="AlphaFoldDB" id="A0A3N4LKL3"/>
<keyword evidence="2" id="KW-1185">Reference proteome</keyword>
<accession>A0A3N4LKL3</accession>
<sequence>MWGKLQQLASLCELEKEPGTFSNQRSSSPPSSVYVDPPQKPVISILLQALLQHHFAKVHQRFYKRFPKFLSFRQSILAIPDEAWPKRLINAKTELSAVSCSIMDITDCFNQAYSQGKWTVTSTVLTKLNTLLENICVRTSQIDPVEMALLEGVVEQHGAASFPLGHYLGKLSTFHRSASSLIRWAQSPRLRHT</sequence>
<dbReference type="Proteomes" id="UP000267821">
    <property type="component" value="Unassembled WGS sequence"/>
</dbReference>
<dbReference type="OrthoDB" id="5308969at2759"/>
<protein>
    <submittedName>
        <fullName evidence="1">Uncharacterized protein</fullName>
    </submittedName>
</protein>
<proteinExistence type="predicted"/>
<evidence type="ECO:0000313" key="1">
    <source>
        <dbReference type="EMBL" id="RPB23350.1"/>
    </source>
</evidence>
<feature type="non-terminal residue" evidence="1">
    <location>
        <position position="193"/>
    </location>
</feature>
<dbReference type="InParanoid" id="A0A3N4LKL3"/>
<name>A0A3N4LKL3_9PEZI</name>
<evidence type="ECO:0000313" key="2">
    <source>
        <dbReference type="Proteomes" id="UP000267821"/>
    </source>
</evidence>